<keyword evidence="4" id="KW-0963">Cytoplasm</keyword>
<dbReference type="GO" id="GO:0006357">
    <property type="term" value="P:regulation of transcription by RNA polymerase II"/>
    <property type="evidence" value="ECO:0000318"/>
    <property type="project" value="GO_Central"/>
</dbReference>
<evidence type="ECO:0000256" key="10">
    <source>
        <dbReference type="ARBA" id="ARBA00023163"/>
    </source>
</evidence>
<dbReference type="Pfam" id="PF03131">
    <property type="entry name" value="bZIP_Maf"/>
    <property type="match status" value="1"/>
</dbReference>
<evidence type="ECO:0000256" key="2">
    <source>
        <dbReference type="ARBA" id="ARBA00004496"/>
    </source>
</evidence>
<dbReference type="GO" id="GO:0000981">
    <property type="term" value="F:DNA-binding transcription factor activity, RNA polymerase II-specific"/>
    <property type="evidence" value="ECO:0000318"/>
    <property type="project" value="GO_Central"/>
</dbReference>
<dbReference type="SUPFAM" id="SSF47454">
    <property type="entry name" value="A DNA-binding domain in eukaryotic transcription factors"/>
    <property type="match status" value="1"/>
</dbReference>
<keyword evidence="11" id="KW-0539">Nucleus</keyword>
<proteinExistence type="predicted"/>
<dbReference type="CTD" id="20198087"/>
<evidence type="ECO:0000256" key="1">
    <source>
        <dbReference type="ARBA" id="ARBA00004123"/>
    </source>
</evidence>
<dbReference type="EnsemblMetazoa" id="HelroT158888">
    <property type="protein sequence ID" value="HelroP158888"/>
    <property type="gene ID" value="HelroG158888"/>
</dbReference>
<gene>
    <name evidence="18" type="primary">20198087</name>
    <name evidence="17" type="ORF">HELRODRAFT_158888</name>
</gene>
<dbReference type="Proteomes" id="UP000015101">
    <property type="component" value="Unassembled WGS sequence"/>
</dbReference>
<evidence type="ECO:0000256" key="13">
    <source>
        <dbReference type="ARBA" id="ARBA00066263"/>
    </source>
</evidence>
<evidence type="ECO:0000256" key="7">
    <source>
        <dbReference type="ARBA" id="ARBA00023015"/>
    </source>
</evidence>
<dbReference type="Gene3D" id="1.20.5.170">
    <property type="match status" value="1"/>
</dbReference>
<dbReference type="InterPro" id="IPR024874">
    <property type="entry name" value="Transcription_factor_Maf_fam"/>
</dbReference>
<feature type="domain" description="BZIP" evidence="16">
    <location>
        <begin position="130"/>
        <end position="193"/>
    </location>
</feature>
<dbReference type="RefSeq" id="XP_009009099.1">
    <property type="nucleotide sequence ID" value="XM_009010851.1"/>
</dbReference>
<keyword evidence="8" id="KW-0238">DNA-binding</keyword>
<evidence type="ECO:0000313" key="18">
    <source>
        <dbReference type="EnsemblMetazoa" id="HelroP158888"/>
    </source>
</evidence>
<name>T1END7_HELRO</name>
<dbReference type="InterPro" id="IPR004827">
    <property type="entry name" value="bZIP"/>
</dbReference>
<evidence type="ECO:0000256" key="15">
    <source>
        <dbReference type="SAM" id="Coils"/>
    </source>
</evidence>
<sequence length="197" mass="23350">MDENSLEDFSLDNYDWENWPPCIENDVPADDSFHFTFTDELLFQNASELSSSNEYSASSFESNSSTCFFSSARDYENIDNHQYIYSTEQKTLSCSSSQKHVNISSEQLAKLKFKELKRLFKSLPETKVQELKKKRRQLKNRNYAKTCRHKKITKNVSLEEEVKMLRQERIHYVNEISKYKEEIKLLKMKLEITDRAL</sequence>
<dbReference type="SMART" id="SM00338">
    <property type="entry name" value="BRLZ"/>
    <property type="match status" value="1"/>
</dbReference>
<reference evidence="17 19" key="2">
    <citation type="journal article" date="2013" name="Nature">
        <title>Insights into bilaterian evolution from three spiralian genomes.</title>
        <authorList>
            <person name="Simakov O."/>
            <person name="Marletaz F."/>
            <person name="Cho S.J."/>
            <person name="Edsinger-Gonzales E."/>
            <person name="Havlak P."/>
            <person name="Hellsten U."/>
            <person name="Kuo D.H."/>
            <person name="Larsson T."/>
            <person name="Lv J."/>
            <person name="Arendt D."/>
            <person name="Savage R."/>
            <person name="Osoegawa K."/>
            <person name="de Jong P."/>
            <person name="Grimwood J."/>
            <person name="Chapman J.A."/>
            <person name="Shapiro H."/>
            <person name="Aerts A."/>
            <person name="Otillar R.P."/>
            <person name="Terry A.Y."/>
            <person name="Boore J.L."/>
            <person name="Grigoriev I.V."/>
            <person name="Lindberg D.R."/>
            <person name="Seaver E.C."/>
            <person name="Weisblat D.A."/>
            <person name="Putnam N.H."/>
            <person name="Rokhsar D.S."/>
        </authorList>
    </citation>
    <scope>NUCLEOTIDE SEQUENCE</scope>
</reference>
<dbReference type="PANTHER" id="PTHR10129">
    <property type="entry name" value="TRANSCRIPTION FACTOR MAF"/>
    <property type="match status" value="1"/>
</dbReference>
<keyword evidence="3" id="KW-0217">Developmental protein</keyword>
<comment type="subcellular location">
    <subcellularLocation>
        <location evidence="2">Cytoplasm</location>
    </subcellularLocation>
    <subcellularLocation>
        <location evidence="1">Nucleus</location>
    </subcellularLocation>
</comment>
<evidence type="ECO:0000256" key="6">
    <source>
        <dbReference type="ARBA" id="ARBA00022843"/>
    </source>
</evidence>
<evidence type="ECO:0000256" key="4">
    <source>
        <dbReference type="ARBA" id="ARBA00022490"/>
    </source>
</evidence>
<dbReference type="EMBL" id="KB095811">
    <property type="protein sequence ID" value="ESO12379.1"/>
    <property type="molecule type" value="Genomic_DNA"/>
</dbReference>
<comment type="function">
    <text evidence="12">Acts as a transcriptional activator which regulates the expression of several rod-specific genes, including RHO and PDE6B. Also functions as a transcriptional coactivator, stimulating transcription mediated by the transcription factor CRX and NR2E3. Binds to the rhodopsin promoter in a sequence-specific manner.</text>
</comment>
<dbReference type="FunFam" id="1.20.5.170:FF:000071">
    <property type="entry name" value="Neural retina-specific leucine zipper protein"/>
    <property type="match status" value="1"/>
</dbReference>
<dbReference type="KEGG" id="hro:HELRODRAFT_158888"/>
<evidence type="ECO:0000256" key="3">
    <source>
        <dbReference type="ARBA" id="ARBA00022473"/>
    </source>
</evidence>
<dbReference type="HOGENOM" id="CLU_1385529_0_0_1"/>
<keyword evidence="15" id="KW-0175">Coiled coil</keyword>
<evidence type="ECO:0000256" key="14">
    <source>
        <dbReference type="ARBA" id="ARBA00071773"/>
    </source>
</evidence>
<dbReference type="STRING" id="6412.T1END7"/>
<keyword evidence="7" id="KW-0805">Transcription regulation</keyword>
<keyword evidence="10" id="KW-0804">Transcription</keyword>
<comment type="subunit">
    <text evidence="13">Interacts with FIZ1; this interaction represses transactivation. Interacts (via the leucine-zipper domain) with CRX.</text>
</comment>
<evidence type="ECO:0000256" key="5">
    <source>
        <dbReference type="ARBA" id="ARBA00022499"/>
    </source>
</evidence>
<dbReference type="InterPro" id="IPR004826">
    <property type="entry name" value="bZIP_Maf"/>
</dbReference>
<evidence type="ECO:0000313" key="17">
    <source>
        <dbReference type="EMBL" id="ESO12379.1"/>
    </source>
</evidence>
<keyword evidence="19" id="KW-1185">Reference proteome</keyword>
<dbReference type="GO" id="GO:0045944">
    <property type="term" value="P:positive regulation of transcription by RNA polymerase II"/>
    <property type="evidence" value="ECO:0007669"/>
    <property type="project" value="UniProtKB-ARBA"/>
</dbReference>
<evidence type="ECO:0000313" key="19">
    <source>
        <dbReference type="Proteomes" id="UP000015101"/>
    </source>
</evidence>
<dbReference type="InParanoid" id="T1END7"/>
<dbReference type="InterPro" id="IPR008917">
    <property type="entry name" value="TF_DNA-bd_sf"/>
</dbReference>
<reference evidence="18" key="3">
    <citation type="submission" date="2015-06" db="UniProtKB">
        <authorList>
            <consortium name="EnsemblMetazoa"/>
        </authorList>
    </citation>
    <scope>IDENTIFICATION</scope>
</reference>
<dbReference type="GO" id="GO:0000978">
    <property type="term" value="F:RNA polymerase II cis-regulatory region sequence-specific DNA binding"/>
    <property type="evidence" value="ECO:0000318"/>
    <property type="project" value="GO_Central"/>
</dbReference>
<reference evidence="19" key="1">
    <citation type="submission" date="2012-12" db="EMBL/GenBank/DDBJ databases">
        <authorList>
            <person name="Hellsten U."/>
            <person name="Grimwood J."/>
            <person name="Chapman J.A."/>
            <person name="Shapiro H."/>
            <person name="Aerts A."/>
            <person name="Otillar R.P."/>
            <person name="Terry A.Y."/>
            <person name="Boore J.L."/>
            <person name="Simakov O."/>
            <person name="Marletaz F."/>
            <person name="Cho S.-J."/>
            <person name="Edsinger-Gonzales E."/>
            <person name="Havlak P."/>
            <person name="Kuo D.-H."/>
            <person name="Larsson T."/>
            <person name="Lv J."/>
            <person name="Arendt D."/>
            <person name="Savage R."/>
            <person name="Osoegawa K."/>
            <person name="de Jong P."/>
            <person name="Lindberg D.R."/>
            <person name="Seaver E.C."/>
            <person name="Weisblat D.A."/>
            <person name="Putnam N.H."/>
            <person name="Grigoriev I.V."/>
            <person name="Rokhsar D.S."/>
        </authorList>
    </citation>
    <scope>NUCLEOTIDE SEQUENCE</scope>
</reference>
<dbReference type="PANTHER" id="PTHR10129:SF48">
    <property type="entry name" value="MAF-S, ISOFORM B"/>
    <property type="match status" value="1"/>
</dbReference>
<keyword evidence="6" id="KW-0832">Ubl conjugation</keyword>
<dbReference type="GO" id="GO:0005737">
    <property type="term" value="C:cytoplasm"/>
    <property type="evidence" value="ECO:0007669"/>
    <property type="project" value="UniProtKB-SubCell"/>
</dbReference>
<dbReference type="PROSITE" id="PS50217">
    <property type="entry name" value="BZIP"/>
    <property type="match status" value="1"/>
</dbReference>
<evidence type="ECO:0000256" key="11">
    <source>
        <dbReference type="ARBA" id="ARBA00023242"/>
    </source>
</evidence>
<keyword evidence="9" id="KW-0010">Activator</keyword>
<feature type="coiled-coil region" evidence="15">
    <location>
        <begin position="148"/>
        <end position="196"/>
    </location>
</feature>
<protein>
    <recommendedName>
        <fullName evidence="14">Neural retina-specific leucine zipper protein</fullName>
    </recommendedName>
</protein>
<evidence type="ECO:0000256" key="8">
    <source>
        <dbReference type="ARBA" id="ARBA00023125"/>
    </source>
</evidence>
<evidence type="ECO:0000256" key="9">
    <source>
        <dbReference type="ARBA" id="ARBA00023159"/>
    </source>
</evidence>
<dbReference type="EMBL" id="AMQM01000152">
    <property type="status" value="NOT_ANNOTATED_CDS"/>
    <property type="molecule type" value="Genomic_DNA"/>
</dbReference>
<dbReference type="AlphaFoldDB" id="T1END7"/>
<dbReference type="GO" id="GO:0005634">
    <property type="term" value="C:nucleus"/>
    <property type="evidence" value="ECO:0000318"/>
    <property type="project" value="GO_Central"/>
</dbReference>
<dbReference type="GeneID" id="20198087"/>
<evidence type="ECO:0000259" key="16">
    <source>
        <dbReference type="PROSITE" id="PS50217"/>
    </source>
</evidence>
<keyword evidence="5" id="KW-1017">Isopeptide bond</keyword>
<organism evidence="18 19">
    <name type="scientific">Helobdella robusta</name>
    <name type="common">Californian leech</name>
    <dbReference type="NCBI Taxonomy" id="6412"/>
    <lineage>
        <taxon>Eukaryota</taxon>
        <taxon>Metazoa</taxon>
        <taxon>Spiralia</taxon>
        <taxon>Lophotrochozoa</taxon>
        <taxon>Annelida</taxon>
        <taxon>Clitellata</taxon>
        <taxon>Hirudinea</taxon>
        <taxon>Rhynchobdellida</taxon>
        <taxon>Glossiphoniidae</taxon>
        <taxon>Helobdella</taxon>
    </lineage>
</organism>
<accession>T1END7</accession>
<evidence type="ECO:0000256" key="12">
    <source>
        <dbReference type="ARBA" id="ARBA00055281"/>
    </source>
</evidence>